<protein>
    <submittedName>
        <fullName evidence="2">Uncharacterized protein</fullName>
    </submittedName>
</protein>
<evidence type="ECO:0000313" key="3">
    <source>
        <dbReference type="Proteomes" id="UP000693981"/>
    </source>
</evidence>
<dbReference type="OrthoDB" id="119732at2759"/>
<evidence type="ECO:0000256" key="1">
    <source>
        <dbReference type="SAM" id="MobiDB-lite"/>
    </source>
</evidence>
<dbReference type="AlphaFoldDB" id="A0A8T1WLC9"/>
<sequence length="115" mass="12305">MGTCASKVRGVEAQKEYVVTPEGITETPFAETNSQVHHDKAEGPVDDATVAVKLPPAQATSSLVLDEEVVRGPEETTSTQSRLPKKASRSADDIPISSTYHRVQSAGVAEQESKR</sequence>
<gene>
    <name evidence="2" type="ORF">PHYBOEH_004608</name>
</gene>
<keyword evidence="3" id="KW-1185">Reference proteome</keyword>
<feature type="region of interest" description="Disordered" evidence="1">
    <location>
        <begin position="57"/>
        <end position="115"/>
    </location>
</feature>
<accession>A0A8T1WLC9</accession>
<dbReference type="EMBL" id="JAGDFL010000241">
    <property type="protein sequence ID" value="KAG7394842.1"/>
    <property type="molecule type" value="Genomic_DNA"/>
</dbReference>
<name>A0A8T1WLC9_9STRA</name>
<reference evidence="2" key="1">
    <citation type="submission" date="2021-02" db="EMBL/GenBank/DDBJ databases">
        <authorList>
            <person name="Palmer J.M."/>
        </authorList>
    </citation>
    <scope>NUCLEOTIDE SEQUENCE</scope>
    <source>
        <strain evidence="2">SCRP23</strain>
    </source>
</reference>
<evidence type="ECO:0000313" key="2">
    <source>
        <dbReference type="EMBL" id="KAG7394842.1"/>
    </source>
</evidence>
<dbReference type="Proteomes" id="UP000693981">
    <property type="component" value="Unassembled WGS sequence"/>
</dbReference>
<comment type="caution">
    <text evidence="2">The sequence shown here is derived from an EMBL/GenBank/DDBJ whole genome shotgun (WGS) entry which is preliminary data.</text>
</comment>
<proteinExistence type="predicted"/>
<organism evidence="2 3">
    <name type="scientific">Phytophthora boehmeriae</name>
    <dbReference type="NCBI Taxonomy" id="109152"/>
    <lineage>
        <taxon>Eukaryota</taxon>
        <taxon>Sar</taxon>
        <taxon>Stramenopiles</taxon>
        <taxon>Oomycota</taxon>
        <taxon>Peronosporomycetes</taxon>
        <taxon>Peronosporales</taxon>
        <taxon>Peronosporaceae</taxon>
        <taxon>Phytophthora</taxon>
    </lineage>
</organism>